<accession>A0ABW3G3C2</accession>
<dbReference type="SUPFAM" id="SSF46689">
    <property type="entry name" value="Homeodomain-like"/>
    <property type="match status" value="1"/>
</dbReference>
<evidence type="ECO:0000259" key="3">
    <source>
        <dbReference type="PROSITE" id="PS50977"/>
    </source>
</evidence>
<sequence length="213" mass="23228">MIAGVQPWEEAPEGRVPLPLTPVDAGPAPRADAARNRARLLAAANRLVAEHGAANLTMEAVAAAAEVGKGTVFRRFGDRTGLLLALLDHCEQRFQEQFLAGPPPLGPGAHAWERLEEFGCALLRHEQRHLDLYLASRPDPVRRFTVGAHRLRRSHVALLLRQAGAGGDTELLAESLLASLDTGLVNHLHVQRGMPLDRIETGWRDLVRRVVTG</sequence>
<dbReference type="PROSITE" id="PS50977">
    <property type="entry name" value="HTH_TETR_2"/>
    <property type="match status" value="1"/>
</dbReference>
<dbReference type="Pfam" id="PF00440">
    <property type="entry name" value="TetR_N"/>
    <property type="match status" value="1"/>
</dbReference>
<gene>
    <name evidence="4" type="ORF">ACFQ16_26730</name>
</gene>
<evidence type="ECO:0000256" key="1">
    <source>
        <dbReference type="ARBA" id="ARBA00023125"/>
    </source>
</evidence>
<dbReference type="RefSeq" id="WP_263248427.1">
    <property type="nucleotide sequence ID" value="NZ_BAABLT010000049.1"/>
</dbReference>
<dbReference type="PRINTS" id="PR00455">
    <property type="entry name" value="HTHTETR"/>
</dbReference>
<dbReference type="Gene3D" id="1.10.357.10">
    <property type="entry name" value="Tetracycline Repressor, domain 2"/>
    <property type="match status" value="1"/>
</dbReference>
<reference evidence="5" key="1">
    <citation type="journal article" date="2019" name="Int. J. Syst. Evol. Microbiol.">
        <title>The Global Catalogue of Microorganisms (GCM) 10K type strain sequencing project: providing services to taxonomists for standard genome sequencing and annotation.</title>
        <authorList>
            <consortium name="The Broad Institute Genomics Platform"/>
            <consortium name="The Broad Institute Genome Sequencing Center for Infectious Disease"/>
            <person name="Wu L."/>
            <person name="Ma J."/>
        </authorList>
    </citation>
    <scope>NUCLEOTIDE SEQUENCE [LARGE SCALE GENOMIC DNA]</scope>
    <source>
        <strain evidence="5">CCUG 56401</strain>
    </source>
</reference>
<dbReference type="PANTHER" id="PTHR30055">
    <property type="entry name" value="HTH-TYPE TRANSCRIPTIONAL REGULATOR RUTR"/>
    <property type="match status" value="1"/>
</dbReference>
<feature type="DNA-binding region" description="H-T-H motif" evidence="2">
    <location>
        <begin position="57"/>
        <end position="76"/>
    </location>
</feature>
<name>A0ABW3G3C2_9PSEU</name>
<dbReference type="InterPro" id="IPR001647">
    <property type="entry name" value="HTH_TetR"/>
</dbReference>
<dbReference type="PANTHER" id="PTHR30055:SF209">
    <property type="entry name" value="POSSIBLE TRANSCRIPTIONAL REGULATORY PROTEIN (PROBABLY TETR-FAMILY)"/>
    <property type="match status" value="1"/>
</dbReference>
<keyword evidence="1 2" id="KW-0238">DNA-binding</keyword>
<dbReference type="EMBL" id="JBHTIW010000032">
    <property type="protein sequence ID" value="MFD0923354.1"/>
    <property type="molecule type" value="Genomic_DNA"/>
</dbReference>
<keyword evidence="5" id="KW-1185">Reference proteome</keyword>
<proteinExistence type="predicted"/>
<dbReference type="InterPro" id="IPR009057">
    <property type="entry name" value="Homeodomain-like_sf"/>
</dbReference>
<organism evidence="4 5">
    <name type="scientific">Saccharopolyspora rosea</name>
    <dbReference type="NCBI Taxonomy" id="524884"/>
    <lineage>
        <taxon>Bacteria</taxon>
        <taxon>Bacillati</taxon>
        <taxon>Actinomycetota</taxon>
        <taxon>Actinomycetes</taxon>
        <taxon>Pseudonocardiales</taxon>
        <taxon>Pseudonocardiaceae</taxon>
        <taxon>Saccharopolyspora</taxon>
    </lineage>
</organism>
<comment type="caution">
    <text evidence="4">The sequence shown here is derived from an EMBL/GenBank/DDBJ whole genome shotgun (WGS) entry which is preliminary data.</text>
</comment>
<feature type="domain" description="HTH tetR-type" evidence="3">
    <location>
        <begin position="34"/>
        <end position="94"/>
    </location>
</feature>
<evidence type="ECO:0000256" key="2">
    <source>
        <dbReference type="PROSITE-ProRule" id="PRU00335"/>
    </source>
</evidence>
<evidence type="ECO:0000313" key="5">
    <source>
        <dbReference type="Proteomes" id="UP001597018"/>
    </source>
</evidence>
<protein>
    <submittedName>
        <fullName evidence="4">TetR/AcrR family transcriptional regulator</fullName>
    </submittedName>
</protein>
<dbReference type="InterPro" id="IPR050109">
    <property type="entry name" value="HTH-type_TetR-like_transc_reg"/>
</dbReference>
<evidence type="ECO:0000313" key="4">
    <source>
        <dbReference type="EMBL" id="MFD0923354.1"/>
    </source>
</evidence>
<dbReference type="Proteomes" id="UP001597018">
    <property type="component" value="Unassembled WGS sequence"/>
</dbReference>